<dbReference type="GO" id="GO:0032259">
    <property type="term" value="P:methylation"/>
    <property type="evidence" value="ECO:0000318"/>
    <property type="project" value="GO_Central"/>
</dbReference>
<keyword evidence="6" id="KW-1185">Reference proteome</keyword>
<keyword evidence="1" id="KW-0489">Methyltransferase</keyword>
<dbReference type="STRING" id="3760.A0A251PCG4"/>
<dbReference type="Gene3D" id="1.10.1200.270">
    <property type="entry name" value="Methyltransferase, alpha-helical capping domain"/>
    <property type="match status" value="1"/>
</dbReference>
<dbReference type="InterPro" id="IPR005299">
    <property type="entry name" value="MeTrfase_7"/>
</dbReference>
<evidence type="ECO:0000256" key="4">
    <source>
        <dbReference type="ARBA" id="ARBA00022842"/>
    </source>
</evidence>
<protein>
    <recommendedName>
        <fullName evidence="7">S-adenosylmethionine-dependent methyltransferase</fullName>
    </recommendedName>
</protein>
<sequence>MADLVAYSMNGGHGLYSYSKNSTFQRKAIDAGKELIKEAISEKLDIKSFSSSNTFRVTDLGCAVGPNTFHAVQNIVDAVEQKYQSQGHNSQLPEFQVFFSDHISNDFNALFQSLPPDRRYYATGVPGSFYSRLFPKAFLHFAYSSYALQCLSKVPEEVVDMNSPAWNKGRIHYSKSADQVVKAYTTQYAKDMECFLNARAQEIVCGGLMAFVVPGRPNGIPHTEVFVNTAKELFGSCLMDMAKKGIISEEKVDCFNIPQYIASLEEVEAIVKANGYFSVEMMENLTQEKPPPKVFAIGVRSGMEGMIRKHFGDEIMDELFDSFGKKLEESSSVLESKKSVSLFVLLKRRATE</sequence>
<keyword evidence="2" id="KW-0808">Transferase</keyword>
<dbReference type="OrthoDB" id="1523883at2759"/>
<gene>
    <name evidence="5" type="ORF">PRUPE_5G228400</name>
</gene>
<organism evidence="5 6">
    <name type="scientific">Prunus persica</name>
    <name type="common">Peach</name>
    <name type="synonym">Amygdalus persica</name>
    <dbReference type="NCBI Taxonomy" id="3760"/>
    <lineage>
        <taxon>Eukaryota</taxon>
        <taxon>Viridiplantae</taxon>
        <taxon>Streptophyta</taxon>
        <taxon>Embryophyta</taxon>
        <taxon>Tracheophyta</taxon>
        <taxon>Spermatophyta</taxon>
        <taxon>Magnoliopsida</taxon>
        <taxon>eudicotyledons</taxon>
        <taxon>Gunneridae</taxon>
        <taxon>Pentapetalae</taxon>
        <taxon>rosids</taxon>
        <taxon>fabids</taxon>
        <taxon>Rosales</taxon>
        <taxon>Rosaceae</taxon>
        <taxon>Amygdaloideae</taxon>
        <taxon>Amygdaleae</taxon>
        <taxon>Prunus</taxon>
    </lineage>
</organism>
<evidence type="ECO:0000256" key="1">
    <source>
        <dbReference type="ARBA" id="ARBA00022603"/>
    </source>
</evidence>
<dbReference type="SMR" id="A0A251PCG4"/>
<proteinExistence type="predicted"/>
<accession>A0A251PCG4</accession>
<dbReference type="AlphaFoldDB" id="A0A251PCG4"/>
<dbReference type="PANTHER" id="PTHR31009">
    <property type="entry name" value="S-ADENOSYL-L-METHIONINE:CARBOXYL METHYLTRANSFERASE FAMILY PROTEIN"/>
    <property type="match status" value="1"/>
</dbReference>
<keyword evidence="4" id="KW-0460">Magnesium</keyword>
<dbReference type="Proteomes" id="UP000006882">
    <property type="component" value="Chromosome G5"/>
</dbReference>
<dbReference type="InterPro" id="IPR042086">
    <property type="entry name" value="MeTrfase_capping"/>
</dbReference>
<dbReference type="SUPFAM" id="SSF53335">
    <property type="entry name" value="S-adenosyl-L-methionine-dependent methyltransferases"/>
    <property type="match status" value="1"/>
</dbReference>
<dbReference type="Gramene" id="ONI09276">
    <property type="protein sequence ID" value="ONI09276"/>
    <property type="gene ID" value="PRUPE_5G228400"/>
</dbReference>
<dbReference type="InterPro" id="IPR029063">
    <property type="entry name" value="SAM-dependent_MTases_sf"/>
</dbReference>
<evidence type="ECO:0000313" key="5">
    <source>
        <dbReference type="EMBL" id="ONI09276.1"/>
    </source>
</evidence>
<dbReference type="Gene3D" id="3.40.50.150">
    <property type="entry name" value="Vaccinia Virus protein VP39"/>
    <property type="match status" value="1"/>
</dbReference>
<evidence type="ECO:0000256" key="2">
    <source>
        <dbReference type="ARBA" id="ARBA00022679"/>
    </source>
</evidence>
<dbReference type="GO" id="GO:0008757">
    <property type="term" value="F:S-adenosylmethionine-dependent methyltransferase activity"/>
    <property type="evidence" value="ECO:0000318"/>
    <property type="project" value="GO_Central"/>
</dbReference>
<evidence type="ECO:0000256" key="3">
    <source>
        <dbReference type="ARBA" id="ARBA00022723"/>
    </source>
</evidence>
<evidence type="ECO:0008006" key="7">
    <source>
        <dbReference type="Google" id="ProtNLM"/>
    </source>
</evidence>
<name>A0A251PCG4_PRUPE</name>
<dbReference type="EMBL" id="CM007655">
    <property type="protein sequence ID" value="ONI09276.1"/>
    <property type="molecule type" value="Genomic_DNA"/>
</dbReference>
<reference evidence="5 6" key="1">
    <citation type="journal article" date="2013" name="Nat. Genet.">
        <title>The high-quality draft genome of peach (Prunus persica) identifies unique patterns of genetic diversity, domestication and genome evolution.</title>
        <authorList>
            <consortium name="International Peach Genome Initiative"/>
            <person name="Verde I."/>
            <person name="Abbott A.G."/>
            <person name="Scalabrin S."/>
            <person name="Jung S."/>
            <person name="Shu S."/>
            <person name="Marroni F."/>
            <person name="Zhebentyayeva T."/>
            <person name="Dettori M.T."/>
            <person name="Grimwood J."/>
            <person name="Cattonaro F."/>
            <person name="Zuccolo A."/>
            <person name="Rossini L."/>
            <person name="Jenkins J."/>
            <person name="Vendramin E."/>
            <person name="Meisel L.A."/>
            <person name="Decroocq V."/>
            <person name="Sosinski B."/>
            <person name="Prochnik S."/>
            <person name="Mitros T."/>
            <person name="Policriti A."/>
            <person name="Cipriani G."/>
            <person name="Dondini L."/>
            <person name="Ficklin S."/>
            <person name="Goodstein D.M."/>
            <person name="Xuan P."/>
            <person name="Del Fabbro C."/>
            <person name="Aramini V."/>
            <person name="Copetti D."/>
            <person name="Gonzalez S."/>
            <person name="Horner D.S."/>
            <person name="Falchi R."/>
            <person name="Lucas S."/>
            <person name="Mica E."/>
            <person name="Maldonado J."/>
            <person name="Lazzari B."/>
            <person name="Bielenberg D."/>
            <person name="Pirona R."/>
            <person name="Miculan M."/>
            <person name="Barakat A."/>
            <person name="Testolin R."/>
            <person name="Stella A."/>
            <person name="Tartarini S."/>
            <person name="Tonutti P."/>
            <person name="Arus P."/>
            <person name="Orellana A."/>
            <person name="Wells C."/>
            <person name="Main D."/>
            <person name="Vizzotto G."/>
            <person name="Silva H."/>
            <person name="Salamini F."/>
            <person name="Schmutz J."/>
            <person name="Morgante M."/>
            <person name="Rokhsar D.S."/>
        </authorList>
    </citation>
    <scope>NUCLEOTIDE SEQUENCE [LARGE SCALE GENOMIC DNA]</scope>
    <source>
        <strain evidence="6">cv. Nemared</strain>
    </source>
</reference>
<evidence type="ECO:0000313" key="6">
    <source>
        <dbReference type="Proteomes" id="UP000006882"/>
    </source>
</evidence>
<dbReference type="GO" id="GO:0046872">
    <property type="term" value="F:metal ion binding"/>
    <property type="evidence" value="ECO:0007669"/>
    <property type="project" value="UniProtKB-KW"/>
</dbReference>
<dbReference type="FunFam" id="3.40.50.150:FF:000103">
    <property type="entry name" value="SABATH methyltransferase 1"/>
    <property type="match status" value="1"/>
</dbReference>
<keyword evidence="3" id="KW-0479">Metal-binding</keyword>
<dbReference type="Pfam" id="PF03492">
    <property type="entry name" value="Methyltransf_7"/>
    <property type="match status" value="1"/>
</dbReference>